<reference evidence="6 7" key="1">
    <citation type="submission" date="2014-06" db="EMBL/GenBank/DDBJ databases">
        <authorList>
            <consortium name="DOE Joint Genome Institute"/>
            <person name="Kuo A."/>
            <person name="Kohler A."/>
            <person name="Nagy L.G."/>
            <person name="Floudas D."/>
            <person name="Copeland A."/>
            <person name="Barry K.W."/>
            <person name="Cichocki N."/>
            <person name="Veneault-Fourrey C."/>
            <person name="LaButti K."/>
            <person name="Lindquist E.A."/>
            <person name="Lipzen A."/>
            <person name="Lundell T."/>
            <person name="Morin E."/>
            <person name="Murat C."/>
            <person name="Sun H."/>
            <person name="Tunlid A."/>
            <person name="Henrissat B."/>
            <person name="Grigoriev I.V."/>
            <person name="Hibbett D.S."/>
            <person name="Martin F."/>
            <person name="Nordberg H.P."/>
            <person name="Cantor M.N."/>
            <person name="Hua S.X."/>
        </authorList>
    </citation>
    <scope>NUCLEOTIDE SEQUENCE [LARGE SCALE GENOMIC DNA]</scope>
    <source>
        <strain evidence="6 7">ATCC 200175</strain>
    </source>
</reference>
<evidence type="ECO:0000256" key="2">
    <source>
        <dbReference type="ARBA" id="ARBA00022692"/>
    </source>
</evidence>
<name>A0A0C9T0F8_PAXIN</name>
<keyword evidence="3 5" id="KW-1133">Transmembrane helix</keyword>
<evidence type="ECO:0000256" key="3">
    <source>
        <dbReference type="ARBA" id="ARBA00022989"/>
    </source>
</evidence>
<feature type="transmembrane region" description="Helical" evidence="5">
    <location>
        <begin position="50"/>
        <end position="74"/>
    </location>
</feature>
<dbReference type="InterPro" id="IPR050598">
    <property type="entry name" value="AminoAcid_Transporter"/>
</dbReference>
<protein>
    <submittedName>
        <fullName evidence="6">Unplaced genomic scaffold PAXINscaffold_183, whole genome shotgun sequence</fullName>
    </submittedName>
</protein>
<dbReference type="GO" id="GO:0015179">
    <property type="term" value="F:L-amino acid transmembrane transporter activity"/>
    <property type="evidence" value="ECO:0007669"/>
    <property type="project" value="TreeGrafter"/>
</dbReference>
<dbReference type="Pfam" id="PF13520">
    <property type="entry name" value="AA_permease_2"/>
    <property type="match status" value="1"/>
</dbReference>
<evidence type="ECO:0000256" key="5">
    <source>
        <dbReference type="SAM" id="Phobius"/>
    </source>
</evidence>
<accession>A0A0C9T0F8</accession>
<organism evidence="6 7">
    <name type="scientific">Paxillus involutus ATCC 200175</name>
    <dbReference type="NCBI Taxonomy" id="664439"/>
    <lineage>
        <taxon>Eukaryota</taxon>
        <taxon>Fungi</taxon>
        <taxon>Dikarya</taxon>
        <taxon>Basidiomycota</taxon>
        <taxon>Agaricomycotina</taxon>
        <taxon>Agaricomycetes</taxon>
        <taxon>Agaricomycetidae</taxon>
        <taxon>Boletales</taxon>
        <taxon>Paxilineae</taxon>
        <taxon>Paxillaceae</taxon>
        <taxon>Paxillus</taxon>
    </lineage>
</organism>
<dbReference type="GO" id="GO:0016020">
    <property type="term" value="C:membrane"/>
    <property type="evidence" value="ECO:0007669"/>
    <property type="project" value="UniProtKB-SubCell"/>
</dbReference>
<gene>
    <name evidence="6" type="ORF">PAXINDRAFT_87943</name>
</gene>
<evidence type="ECO:0000313" key="6">
    <source>
        <dbReference type="EMBL" id="KIJ09105.1"/>
    </source>
</evidence>
<feature type="transmembrane region" description="Helical" evidence="5">
    <location>
        <begin position="101"/>
        <end position="122"/>
    </location>
</feature>
<sequence length="261" mass="28727">MSKTHSSHCRASILVSVGQAPTVWSERGIAVAAILFVTILHGFMPRAGVFIMNVFTIFRIVIVLFVVVAGWVVLSSKTHVADPYINFRDPFAGSSHSSNDYATATFKILNGYAGWATVNYVLNDVRNPVRTLKIAGPLGLGICAVLYLLANIAYFSAASKSMYDIKATGVTVAALFFRNVFGTAAECALAIFVALRCYAFRTLWLHRRYRARERGYSSTIRKQVLGIKLAHGKVTFAWPHSKFDHDSEHTILCIATGIFAI</sequence>
<dbReference type="Gene3D" id="1.20.1740.10">
    <property type="entry name" value="Amino acid/polyamine transporter I"/>
    <property type="match status" value="1"/>
</dbReference>
<keyword evidence="4 5" id="KW-0472">Membrane</keyword>
<evidence type="ECO:0000256" key="1">
    <source>
        <dbReference type="ARBA" id="ARBA00004141"/>
    </source>
</evidence>
<keyword evidence="7" id="KW-1185">Reference proteome</keyword>
<dbReference type="Proteomes" id="UP000053647">
    <property type="component" value="Unassembled WGS sequence"/>
</dbReference>
<feature type="transmembrane region" description="Helical" evidence="5">
    <location>
        <begin position="24"/>
        <end position="43"/>
    </location>
</feature>
<feature type="transmembrane region" description="Helical" evidence="5">
    <location>
        <begin position="175"/>
        <end position="199"/>
    </location>
</feature>
<feature type="transmembrane region" description="Helical" evidence="5">
    <location>
        <begin position="134"/>
        <end position="155"/>
    </location>
</feature>
<dbReference type="PANTHER" id="PTHR11785:SF382">
    <property type="entry name" value="LOW-AFFINITY METHIONINE PERMEASE"/>
    <property type="match status" value="1"/>
</dbReference>
<proteinExistence type="predicted"/>
<dbReference type="OrthoDB" id="5982228at2759"/>
<dbReference type="EMBL" id="KN819505">
    <property type="protein sequence ID" value="KIJ09105.1"/>
    <property type="molecule type" value="Genomic_DNA"/>
</dbReference>
<reference evidence="7" key="2">
    <citation type="submission" date="2015-01" db="EMBL/GenBank/DDBJ databases">
        <title>Evolutionary Origins and Diversification of the Mycorrhizal Mutualists.</title>
        <authorList>
            <consortium name="DOE Joint Genome Institute"/>
            <consortium name="Mycorrhizal Genomics Consortium"/>
            <person name="Kohler A."/>
            <person name="Kuo A."/>
            <person name="Nagy L.G."/>
            <person name="Floudas D."/>
            <person name="Copeland A."/>
            <person name="Barry K.W."/>
            <person name="Cichocki N."/>
            <person name="Veneault-Fourrey C."/>
            <person name="LaButti K."/>
            <person name="Lindquist E.A."/>
            <person name="Lipzen A."/>
            <person name="Lundell T."/>
            <person name="Morin E."/>
            <person name="Murat C."/>
            <person name="Riley R."/>
            <person name="Ohm R."/>
            <person name="Sun H."/>
            <person name="Tunlid A."/>
            <person name="Henrissat B."/>
            <person name="Grigoriev I.V."/>
            <person name="Hibbett D.S."/>
            <person name="Martin F."/>
        </authorList>
    </citation>
    <scope>NUCLEOTIDE SEQUENCE [LARGE SCALE GENOMIC DNA]</scope>
    <source>
        <strain evidence="7">ATCC 200175</strain>
    </source>
</reference>
<evidence type="ECO:0000256" key="4">
    <source>
        <dbReference type="ARBA" id="ARBA00023136"/>
    </source>
</evidence>
<dbReference type="InterPro" id="IPR002293">
    <property type="entry name" value="AA/rel_permease1"/>
</dbReference>
<dbReference type="AlphaFoldDB" id="A0A0C9T0F8"/>
<keyword evidence="2 5" id="KW-0812">Transmembrane</keyword>
<comment type="subcellular location">
    <subcellularLocation>
        <location evidence="1">Membrane</location>
        <topology evidence="1">Multi-pass membrane protein</topology>
    </subcellularLocation>
</comment>
<evidence type="ECO:0000313" key="7">
    <source>
        <dbReference type="Proteomes" id="UP000053647"/>
    </source>
</evidence>
<dbReference type="PANTHER" id="PTHR11785">
    <property type="entry name" value="AMINO ACID TRANSPORTER"/>
    <property type="match status" value="1"/>
</dbReference>
<dbReference type="HOGENOM" id="CLU_077455_0_0_1"/>